<reference evidence="2 3" key="1">
    <citation type="journal article" date="2019" name="Nat. Ecol. Evol.">
        <title>Megaphylogeny resolves global patterns of mushroom evolution.</title>
        <authorList>
            <person name="Varga T."/>
            <person name="Krizsan K."/>
            <person name="Foldi C."/>
            <person name="Dima B."/>
            <person name="Sanchez-Garcia M."/>
            <person name="Sanchez-Ramirez S."/>
            <person name="Szollosi G.J."/>
            <person name="Szarkandi J.G."/>
            <person name="Papp V."/>
            <person name="Albert L."/>
            <person name="Andreopoulos W."/>
            <person name="Angelini C."/>
            <person name="Antonin V."/>
            <person name="Barry K.W."/>
            <person name="Bougher N.L."/>
            <person name="Buchanan P."/>
            <person name="Buyck B."/>
            <person name="Bense V."/>
            <person name="Catcheside P."/>
            <person name="Chovatia M."/>
            <person name="Cooper J."/>
            <person name="Damon W."/>
            <person name="Desjardin D."/>
            <person name="Finy P."/>
            <person name="Geml J."/>
            <person name="Haridas S."/>
            <person name="Hughes K."/>
            <person name="Justo A."/>
            <person name="Karasinski D."/>
            <person name="Kautmanova I."/>
            <person name="Kiss B."/>
            <person name="Kocsube S."/>
            <person name="Kotiranta H."/>
            <person name="LaButti K.M."/>
            <person name="Lechner B.E."/>
            <person name="Liimatainen K."/>
            <person name="Lipzen A."/>
            <person name="Lukacs Z."/>
            <person name="Mihaltcheva S."/>
            <person name="Morgado L.N."/>
            <person name="Niskanen T."/>
            <person name="Noordeloos M.E."/>
            <person name="Ohm R.A."/>
            <person name="Ortiz-Santana B."/>
            <person name="Ovrebo C."/>
            <person name="Racz N."/>
            <person name="Riley R."/>
            <person name="Savchenko A."/>
            <person name="Shiryaev A."/>
            <person name="Soop K."/>
            <person name="Spirin V."/>
            <person name="Szebenyi C."/>
            <person name="Tomsovsky M."/>
            <person name="Tulloss R.E."/>
            <person name="Uehling J."/>
            <person name="Grigoriev I.V."/>
            <person name="Vagvolgyi C."/>
            <person name="Papp T."/>
            <person name="Martin F.M."/>
            <person name="Miettinen O."/>
            <person name="Hibbett D.S."/>
            <person name="Nagy L.G."/>
        </authorList>
    </citation>
    <scope>NUCLEOTIDE SEQUENCE [LARGE SCALE GENOMIC DNA]</scope>
    <source>
        <strain evidence="2 3">HHB13444</strain>
    </source>
</reference>
<dbReference type="Proteomes" id="UP000308197">
    <property type="component" value="Unassembled WGS sequence"/>
</dbReference>
<organism evidence="2 3">
    <name type="scientific">Polyporus arcularius HHB13444</name>
    <dbReference type="NCBI Taxonomy" id="1314778"/>
    <lineage>
        <taxon>Eukaryota</taxon>
        <taxon>Fungi</taxon>
        <taxon>Dikarya</taxon>
        <taxon>Basidiomycota</taxon>
        <taxon>Agaricomycotina</taxon>
        <taxon>Agaricomycetes</taxon>
        <taxon>Polyporales</taxon>
        <taxon>Polyporaceae</taxon>
        <taxon>Polyporus</taxon>
    </lineage>
</organism>
<dbReference type="EMBL" id="ML212302">
    <property type="protein sequence ID" value="TFK78836.1"/>
    <property type="molecule type" value="Genomic_DNA"/>
</dbReference>
<feature type="compositionally biased region" description="Basic and acidic residues" evidence="1">
    <location>
        <begin position="72"/>
        <end position="81"/>
    </location>
</feature>
<protein>
    <submittedName>
        <fullName evidence="2">Uncharacterized protein</fullName>
    </submittedName>
</protein>
<evidence type="ECO:0000313" key="3">
    <source>
        <dbReference type="Proteomes" id="UP000308197"/>
    </source>
</evidence>
<dbReference type="InParanoid" id="A0A5C3NMV6"/>
<feature type="region of interest" description="Disordered" evidence="1">
    <location>
        <begin position="72"/>
        <end position="100"/>
    </location>
</feature>
<evidence type="ECO:0000313" key="2">
    <source>
        <dbReference type="EMBL" id="TFK78836.1"/>
    </source>
</evidence>
<accession>A0A5C3NMV6</accession>
<proteinExistence type="predicted"/>
<keyword evidence="3" id="KW-1185">Reference proteome</keyword>
<sequence length="551" mass="61153">LAREDAYVHTITHFPGAEYDNCYRLSCCVMVEETETGKAPWESDWDSNAMQEGDVEDAVDDVDTHRDDAACDYHSSRDTQHGRGGISRHSSDSSDAPELDDIADGARMLTTDAGVECCYLRKLARPKFDYPIDLDGHGRVEYLIACEHERGWLTGWMDKESCPANREGCSSGDAARDVLRNLDTSFGGRCERKPPMGIVGMPMTPFVTTETRGPSLEFLKQHPGNTSLNWLAKPWNNELRRMNRITTFEMWRLAWTHALECEEEIAAGPGHVGSTTTGLEKTIRGMFGRPWSCQGRPKALDARRMVCSTKEHTREILPGGSSLRCGDSHRRTLLSLRRRQRLGQAMSGRRLAAWKRTLLRAVDVHMSRQPSDANSRGITGIMSRRGHLSYGRSAHNGGTIPVDVGPWGNCARRESINEICLLPMNLVRAAVHIGIVAILRCRQSSNGSHVEALAMSPDKTLIQAREASHVGFRVVPENTVQSGALSDASGPDREHVLKVDTDEGRLFGITDASLPPQWRGDTTTPCRRSMRHRPATFHAAMANVRESEGES</sequence>
<dbReference type="AlphaFoldDB" id="A0A5C3NMV6"/>
<evidence type="ECO:0000256" key="1">
    <source>
        <dbReference type="SAM" id="MobiDB-lite"/>
    </source>
</evidence>
<name>A0A5C3NMV6_9APHY</name>
<feature type="non-terminal residue" evidence="2">
    <location>
        <position position="1"/>
    </location>
</feature>
<gene>
    <name evidence="2" type="ORF">K466DRAFT_570591</name>
</gene>